<sequence length="828" mass="88891">MEENERAFALGVGRIITQPGIVIPLDETNLTVAFGGDGDSTTVLYTTSNESFDGTAAAKRTAVRAALRMEDPVRYMEELSGAALASAAGAESLFSLITVDAGTALFHDVLFSRPSYGGALDNQSPAATWRRVCSPALEAVRTGHVVRQVASLLERMAAASASTASDAVGKLRSQIVASVFSFLSALAAKVMHETDGRMSYVPDGHCVIVAIPYGAGLASAPYEVKLVVNDPTGSGWRILDERFRLGGDAPVARRLEMLVEFSSKCVADAITKTRSLALAPPPTNPSAPSGRAPVVKASISTSENSNCEGDGYATVISEDGRSHFQTPLTDFRVDFRADRGRVMEAVVGPRAVGQEDLTAPSLLKWFSLHFGLHTHGQTESGKACEHSDPGVFLKGAPRDLLVWGEAPVMPADKPKKWRICKINDCAPTGTLSGWEEKIIGLHKFDNAGGRRVRRRAGASNLLDRVATSVSLVVGRLFWGLQGAAPPPDYADRYEPPGTTNRDLEDAALLLTDVYSFRGNDNRPAVSVCLKEDEDGTRRYTFWVLGNAPSAETLRAVRLVKRAGRGGPLTGEDTSLKVARCMWYGVSPSASEDDLAATGSDCPSSTVKRRLPEGGVGFGFYTPRCLYHDRNSHVHLYSDYQGPYERVRYEPGTGELFIGGRVLLGEGSGAGSGASRSADETIASPTSTWDALERPLLLVSLASEREMRINKTVIASPGRVQALHKIPSVVNKTAGEGEQEHVARTITIKIFLPSEKQEGGERPGDEGLGGEGAPCKEICPGETQVKCDSFFLPCPSEKAVLDYVLNNPLKRTKPSFRGDRPTIFMSLAY</sequence>
<dbReference type="EMBL" id="LC738881">
    <property type="protein sequence ID" value="BDT63080.1"/>
    <property type="molecule type" value="Genomic_DNA"/>
</dbReference>
<proteinExistence type="predicted"/>
<name>A0A9C7BIX4_9VIRU</name>
<organism evidence="1">
    <name type="scientific">Sicyonia whispovirus</name>
    <dbReference type="NCBI Taxonomy" id="2984283"/>
    <lineage>
        <taxon>Viruses</taxon>
        <taxon>Viruses incertae sedis</taxon>
        <taxon>Naldaviricetes</taxon>
        <taxon>Nimaviridae</taxon>
        <taxon>Whispovirus</taxon>
    </lineage>
</organism>
<reference evidence="1" key="1">
    <citation type="submission" date="2022-10" db="EMBL/GenBank/DDBJ databases">
        <title>Genome sequences of endogenous nimaviruses in decapod crustaceans.</title>
        <authorList>
            <person name="Kawato S."/>
            <person name="Nozaki R."/>
            <person name="Kondo H."/>
            <person name="Hirono I."/>
        </authorList>
    </citation>
    <scope>NUCLEOTIDE SEQUENCE</scope>
    <source>
        <strain evidence="1">Fukuoka2019</strain>
    </source>
</reference>
<accession>A0A9C7BIX4</accession>
<protein>
    <submittedName>
        <fullName evidence="1">Wsv442-like protein</fullName>
    </submittedName>
</protein>
<evidence type="ECO:0000313" key="1">
    <source>
        <dbReference type="EMBL" id="BDT63080.1"/>
    </source>
</evidence>